<keyword evidence="5" id="KW-0813">Transport</keyword>
<evidence type="ECO:0000256" key="6">
    <source>
        <dbReference type="PIRSR" id="PIRSR000089-1"/>
    </source>
</evidence>
<comment type="similarity">
    <text evidence="2 5">Belongs to the ETF alpha-subunit/FixB family.</text>
</comment>
<feature type="domain" description="Electron transfer flavoprotein alpha/beta-subunit N-terminal" evidence="7">
    <location>
        <begin position="46"/>
        <end position="236"/>
    </location>
</feature>
<dbReference type="GO" id="GO:0005759">
    <property type="term" value="C:mitochondrial matrix"/>
    <property type="evidence" value="ECO:0007669"/>
    <property type="project" value="UniProtKB-SubCell"/>
</dbReference>
<dbReference type="Pfam" id="PF00766">
    <property type="entry name" value="ETF_alpha"/>
    <property type="match status" value="1"/>
</dbReference>
<dbReference type="Gene3D" id="3.40.50.1220">
    <property type="entry name" value="TPP-binding domain"/>
    <property type="match status" value="1"/>
</dbReference>
<evidence type="ECO:0000256" key="5">
    <source>
        <dbReference type="PIRNR" id="PIRNR000089"/>
    </source>
</evidence>
<evidence type="ECO:0000256" key="1">
    <source>
        <dbReference type="ARBA" id="ARBA00004305"/>
    </source>
</evidence>
<dbReference type="PANTHER" id="PTHR43153:SF1">
    <property type="entry name" value="ELECTRON TRANSFER FLAVOPROTEIN SUBUNIT ALPHA, MITOCHONDRIAL"/>
    <property type="match status" value="1"/>
</dbReference>
<sequence length="366" mass="37868">MWRALWGVSTRAHAQRATGPMGGVPCLPATINKAVLFSTQTSKVSTLVVAEHAEGSLKSASLSAVSAAQELGGEVHILVAGTQLGGVVEAARKLQGVGKVLTAESNLLENSLLAEPMAELLSAIAHRMKYTHFVAPATTFGKNLLPRTAALLDTSPLNDVSRIIDSRTFVRPIYAGDALATVSMADTKEGVPICLTVRSSSFTPASAGSGHDMPPIEECGEAAALTSGGSEFVSREVTTSERPELSTARVVVAGGRALKTKANFEVLGELADQLGGAVGATRAAVDMGLAANDLQVGQTGKVVAPELYFAVGISGAIQHTAGMQDSKTIVAINSDPEAPIFKVADYGLVADLFEVLPELSAKLPKK</sequence>
<gene>
    <name evidence="8" type="ORF">POBO1169_LOCUS5134</name>
</gene>
<evidence type="ECO:0000259" key="7">
    <source>
        <dbReference type="SMART" id="SM00893"/>
    </source>
</evidence>
<evidence type="ECO:0000256" key="3">
    <source>
        <dbReference type="ARBA" id="ARBA00022630"/>
    </source>
</evidence>
<comment type="cofactor">
    <cofactor evidence="5 6">
        <name>FAD</name>
        <dbReference type="ChEBI" id="CHEBI:57692"/>
    </cofactor>
    <text evidence="5 6">Binds 1 FAD per dimer.</text>
</comment>
<dbReference type="EMBL" id="HBFA01009778">
    <property type="protein sequence ID" value="CAD8657876.1"/>
    <property type="molecule type" value="Transcribed_RNA"/>
</dbReference>
<feature type="binding site" evidence="6">
    <location>
        <begin position="281"/>
        <end position="282"/>
    </location>
    <ligand>
        <name>FAD</name>
        <dbReference type="ChEBI" id="CHEBI:57692"/>
    </ligand>
</feature>
<feature type="binding site" evidence="6">
    <location>
        <position position="333"/>
    </location>
    <ligand>
        <name>FAD</name>
        <dbReference type="ChEBI" id="CHEBI:57692"/>
    </ligand>
</feature>
<dbReference type="InterPro" id="IPR001308">
    <property type="entry name" value="ETF_a/FixB"/>
</dbReference>
<dbReference type="Pfam" id="PF01012">
    <property type="entry name" value="ETF"/>
    <property type="match status" value="1"/>
</dbReference>
<dbReference type="CDD" id="cd01715">
    <property type="entry name" value="ETF_alpha"/>
    <property type="match status" value="1"/>
</dbReference>
<dbReference type="InterPro" id="IPR029035">
    <property type="entry name" value="DHS-like_NAD/FAD-binding_dom"/>
</dbReference>
<evidence type="ECO:0000313" key="8">
    <source>
        <dbReference type="EMBL" id="CAD8657876.1"/>
    </source>
</evidence>
<reference evidence="8" key="1">
    <citation type="submission" date="2021-01" db="EMBL/GenBank/DDBJ databases">
        <authorList>
            <person name="Corre E."/>
            <person name="Pelletier E."/>
            <person name="Niang G."/>
            <person name="Scheremetjew M."/>
            <person name="Finn R."/>
            <person name="Kale V."/>
            <person name="Holt S."/>
            <person name="Cochrane G."/>
            <person name="Meng A."/>
            <person name="Brown T."/>
            <person name="Cohen L."/>
        </authorList>
    </citation>
    <scope>NUCLEOTIDE SEQUENCE</scope>
    <source>
        <strain evidence="8">CCMP722</strain>
    </source>
</reference>
<dbReference type="PIRSF" id="PIRSF000089">
    <property type="entry name" value="Electra_flavoP_a"/>
    <property type="match status" value="1"/>
</dbReference>
<feature type="binding site" evidence="6">
    <location>
        <begin position="295"/>
        <end position="299"/>
    </location>
    <ligand>
        <name>FAD</name>
        <dbReference type="ChEBI" id="CHEBI:57692"/>
    </ligand>
</feature>
<feature type="binding site" evidence="6">
    <location>
        <position position="256"/>
    </location>
    <ligand>
        <name>FAD</name>
        <dbReference type="ChEBI" id="CHEBI:57692"/>
    </ligand>
</feature>
<keyword evidence="4 5" id="KW-0274">FAD</keyword>
<dbReference type="GO" id="GO:0009055">
    <property type="term" value="F:electron transfer activity"/>
    <property type="evidence" value="ECO:0007669"/>
    <property type="project" value="InterPro"/>
</dbReference>
<keyword evidence="5" id="KW-0249">Electron transport</keyword>
<dbReference type="AlphaFoldDB" id="A0A7S0N3L6"/>
<dbReference type="PANTHER" id="PTHR43153">
    <property type="entry name" value="ELECTRON TRANSFER FLAVOPROTEIN ALPHA"/>
    <property type="match status" value="1"/>
</dbReference>
<feature type="binding site" evidence="6">
    <location>
        <begin position="312"/>
        <end position="319"/>
    </location>
    <ligand>
        <name>FAD</name>
        <dbReference type="ChEBI" id="CHEBI:57692"/>
    </ligand>
</feature>
<protein>
    <recommendedName>
        <fullName evidence="5">Electron transfer flavoprotein subunit alpha</fullName>
        <shortName evidence="5">Alpha-ETF</shortName>
    </recommendedName>
</protein>
<dbReference type="GO" id="GO:0050660">
    <property type="term" value="F:flavin adenine dinucleotide binding"/>
    <property type="evidence" value="ECO:0007669"/>
    <property type="project" value="InterPro"/>
</dbReference>
<keyword evidence="5" id="KW-0496">Mitochondrion</keyword>
<evidence type="ECO:0000256" key="2">
    <source>
        <dbReference type="ARBA" id="ARBA00005817"/>
    </source>
</evidence>
<dbReference type="SUPFAM" id="SSF52402">
    <property type="entry name" value="Adenine nucleotide alpha hydrolases-like"/>
    <property type="match status" value="1"/>
</dbReference>
<dbReference type="SMART" id="SM00893">
    <property type="entry name" value="ETF"/>
    <property type="match status" value="1"/>
</dbReference>
<comment type="subcellular location">
    <subcellularLocation>
        <location evidence="1 5">Mitochondrion matrix</location>
    </subcellularLocation>
</comment>
<dbReference type="InterPro" id="IPR014731">
    <property type="entry name" value="ETF_asu_C"/>
</dbReference>
<comment type="subunit">
    <text evidence="5">Heterodimer of an alpha and a beta subunit.</text>
</comment>
<dbReference type="GO" id="GO:0033539">
    <property type="term" value="P:fatty acid beta-oxidation using acyl-CoA dehydrogenase"/>
    <property type="evidence" value="ECO:0007669"/>
    <property type="project" value="TreeGrafter"/>
</dbReference>
<dbReference type="InterPro" id="IPR014730">
    <property type="entry name" value="ETF_a/b_N"/>
</dbReference>
<evidence type="ECO:0000256" key="4">
    <source>
        <dbReference type="ARBA" id="ARBA00022827"/>
    </source>
</evidence>
<dbReference type="SUPFAM" id="SSF52467">
    <property type="entry name" value="DHS-like NAD/FAD-binding domain"/>
    <property type="match status" value="1"/>
</dbReference>
<keyword evidence="3 5" id="KW-0285">Flavoprotein</keyword>
<dbReference type="FunFam" id="3.40.50.1220:FF:000001">
    <property type="entry name" value="Electron transfer flavoprotein, alpha subunit"/>
    <property type="match status" value="1"/>
</dbReference>
<proteinExistence type="inferred from homology"/>
<dbReference type="Gene3D" id="3.40.50.620">
    <property type="entry name" value="HUPs"/>
    <property type="match status" value="1"/>
</dbReference>
<comment type="function">
    <text evidence="5">The electron transfer flavoprotein serves as a specific electron acceptor for several dehydrogenases, including five acyl-CoA dehydrogenases, glutaryl-CoA and sarcosine dehydrogenase. It transfers the electrons to the main mitochondrial respiratory chain via ETF-ubiquinone oxidoreductase (ETF dehydrogenase).</text>
</comment>
<dbReference type="InterPro" id="IPR014729">
    <property type="entry name" value="Rossmann-like_a/b/a_fold"/>
</dbReference>
<organism evidence="8">
    <name type="scientific">Pyramimonas obovata</name>
    <dbReference type="NCBI Taxonomy" id="1411642"/>
    <lineage>
        <taxon>Eukaryota</taxon>
        <taxon>Viridiplantae</taxon>
        <taxon>Chlorophyta</taxon>
        <taxon>Pyramimonadophyceae</taxon>
        <taxon>Pyramimonadales</taxon>
        <taxon>Pyramimonadaceae</taxon>
        <taxon>Pyramimonas</taxon>
        <taxon>Pyramimonas incertae sedis</taxon>
    </lineage>
</organism>
<accession>A0A7S0N3L6</accession>
<name>A0A7S0N3L6_9CHLO</name>
<dbReference type="InterPro" id="IPR033947">
    <property type="entry name" value="ETF_alpha_N"/>
</dbReference>